<evidence type="ECO:0000313" key="22">
    <source>
        <dbReference type="EMBL" id="OGZ32133.1"/>
    </source>
</evidence>
<keyword evidence="6" id="KW-0808">Transferase</keyword>
<accession>A0A1G2F2B6</accession>
<dbReference type="InterPro" id="IPR018365">
    <property type="entry name" value="Cell_cycle_FtsW-rel_CS"/>
</dbReference>
<dbReference type="InterPro" id="IPR001182">
    <property type="entry name" value="FtsW/RodA"/>
</dbReference>
<evidence type="ECO:0000256" key="18">
    <source>
        <dbReference type="ARBA" id="ARBA00041418"/>
    </source>
</evidence>
<feature type="transmembrane region" description="Helical" evidence="21">
    <location>
        <begin position="139"/>
        <end position="157"/>
    </location>
</feature>
<keyword evidence="11 21" id="KW-0472">Membrane</keyword>
<evidence type="ECO:0000256" key="2">
    <source>
        <dbReference type="ARBA" id="ARBA00004752"/>
    </source>
</evidence>
<keyword evidence="7 21" id="KW-0812">Transmembrane</keyword>
<evidence type="ECO:0000256" key="12">
    <source>
        <dbReference type="ARBA" id="ARBA00023306"/>
    </source>
</evidence>
<proteinExistence type="inferred from homology"/>
<feature type="transmembrane region" description="Helical" evidence="21">
    <location>
        <begin position="262"/>
        <end position="287"/>
    </location>
</feature>
<feature type="transmembrane region" description="Helical" evidence="21">
    <location>
        <begin position="299"/>
        <end position="324"/>
    </location>
</feature>
<dbReference type="GO" id="GO:0051301">
    <property type="term" value="P:cell division"/>
    <property type="evidence" value="ECO:0007669"/>
    <property type="project" value="UniProtKB-KW"/>
</dbReference>
<evidence type="ECO:0000256" key="10">
    <source>
        <dbReference type="ARBA" id="ARBA00022989"/>
    </source>
</evidence>
<keyword evidence="5" id="KW-0328">Glycosyltransferase</keyword>
<reference evidence="22 23" key="1">
    <citation type="journal article" date="2016" name="Nat. Commun.">
        <title>Thousands of microbial genomes shed light on interconnected biogeochemical processes in an aquifer system.</title>
        <authorList>
            <person name="Anantharaman K."/>
            <person name="Brown C.T."/>
            <person name="Hug L.A."/>
            <person name="Sharon I."/>
            <person name="Castelle C.J."/>
            <person name="Probst A.J."/>
            <person name="Thomas B.C."/>
            <person name="Singh A."/>
            <person name="Wilkins M.J."/>
            <person name="Karaoz U."/>
            <person name="Brodie E.L."/>
            <person name="Williams K.H."/>
            <person name="Hubbard S.S."/>
            <person name="Banfield J.F."/>
        </authorList>
    </citation>
    <scope>NUCLEOTIDE SEQUENCE [LARGE SCALE GENOMIC DNA]</scope>
</reference>
<dbReference type="AlphaFoldDB" id="A0A1G2F2B6"/>
<evidence type="ECO:0000256" key="20">
    <source>
        <dbReference type="ARBA" id="ARBA00049902"/>
    </source>
</evidence>
<keyword evidence="10 21" id="KW-1133">Transmembrane helix</keyword>
<keyword evidence="4 22" id="KW-0132">Cell division</keyword>
<dbReference type="PROSITE" id="PS00428">
    <property type="entry name" value="FTSW_RODA_SPOVE"/>
    <property type="match status" value="1"/>
</dbReference>
<evidence type="ECO:0000256" key="13">
    <source>
        <dbReference type="ARBA" id="ARBA00023316"/>
    </source>
</evidence>
<protein>
    <recommendedName>
        <fullName evidence="17">Probable peptidoglycan glycosyltransferase FtsW</fullName>
        <ecNumber evidence="19">2.4.99.28</ecNumber>
    </recommendedName>
    <alternativeName>
        <fullName evidence="18">Cell division protein FtsW</fullName>
    </alternativeName>
    <alternativeName>
        <fullName evidence="15">Cell wall polymerase</fullName>
    </alternativeName>
    <alternativeName>
        <fullName evidence="14">Peptidoglycan polymerase</fullName>
    </alternativeName>
</protein>
<sequence>MSKADSFLFYLTIAFVVLGFLALFSTSLGLAADNPKATFSVLYRQLVFGIGGGTILFLACFLIPYDFFKKIALPLFISAVILMLFVHFSPFGASFGGAKRWLVFGQFSLQPSEVLKFSFIVYLAAWLSSRRKDIGSIQYGLFPFLLITGVIGILLMVQSDLSTLVVITSGAGFLFFIAGGKIKHIGILMILGISAFFILTIIAPYRADRMMVFLKPGYDPQDTGYHINQSLIAVGSGGLFGRGLGKSLQKFNYLPEATSDSIFAIIGEEFGLVGSSVFILMFLLLLFRGFKIASRSPDLFGRLLAGGIVIFIAVQAFLNIAATIGLAPIMGIPLPFVSQGGTALAINLAEMGLLLNISKHRK</sequence>
<dbReference type="Proteomes" id="UP000176787">
    <property type="component" value="Unassembled WGS sequence"/>
</dbReference>
<organism evidence="22 23">
    <name type="scientific">Candidatus Niyogibacteria bacterium RIFCSPLOWO2_12_FULL_41_13</name>
    <dbReference type="NCBI Taxonomy" id="1801726"/>
    <lineage>
        <taxon>Bacteria</taxon>
        <taxon>Candidatus Niyogiibacteriota</taxon>
    </lineage>
</organism>
<evidence type="ECO:0000313" key="23">
    <source>
        <dbReference type="Proteomes" id="UP000176787"/>
    </source>
</evidence>
<comment type="caution">
    <text evidence="22">The sequence shown here is derived from an EMBL/GenBank/DDBJ whole genome shotgun (WGS) entry which is preliminary data.</text>
</comment>
<dbReference type="STRING" id="1801726.A3H02_03135"/>
<evidence type="ECO:0000256" key="4">
    <source>
        <dbReference type="ARBA" id="ARBA00022618"/>
    </source>
</evidence>
<keyword evidence="13" id="KW-0961">Cell wall biogenesis/degradation</keyword>
<comment type="similarity">
    <text evidence="16">Belongs to the SEDS family. FtsW subfamily.</text>
</comment>
<feature type="transmembrane region" description="Helical" evidence="21">
    <location>
        <begin position="163"/>
        <end position="180"/>
    </location>
</feature>
<dbReference type="GO" id="GO:0008955">
    <property type="term" value="F:peptidoglycan glycosyltransferase activity"/>
    <property type="evidence" value="ECO:0007669"/>
    <property type="project" value="UniProtKB-EC"/>
</dbReference>
<comment type="catalytic activity">
    <reaction evidence="20">
        <text>[GlcNAc-(1-&gt;4)-Mur2Ac(oyl-L-Ala-gamma-D-Glu-L-Lys-D-Ala-D-Ala)](n)-di-trans,octa-cis-undecaprenyl diphosphate + beta-D-GlcNAc-(1-&gt;4)-Mur2Ac(oyl-L-Ala-gamma-D-Glu-L-Lys-D-Ala-D-Ala)-di-trans,octa-cis-undecaprenyl diphosphate = [GlcNAc-(1-&gt;4)-Mur2Ac(oyl-L-Ala-gamma-D-Glu-L-Lys-D-Ala-D-Ala)](n+1)-di-trans,octa-cis-undecaprenyl diphosphate + di-trans,octa-cis-undecaprenyl diphosphate + H(+)</text>
        <dbReference type="Rhea" id="RHEA:23708"/>
        <dbReference type="Rhea" id="RHEA-COMP:9602"/>
        <dbReference type="Rhea" id="RHEA-COMP:9603"/>
        <dbReference type="ChEBI" id="CHEBI:15378"/>
        <dbReference type="ChEBI" id="CHEBI:58405"/>
        <dbReference type="ChEBI" id="CHEBI:60033"/>
        <dbReference type="ChEBI" id="CHEBI:78435"/>
        <dbReference type="EC" id="2.4.99.28"/>
    </reaction>
</comment>
<keyword evidence="8" id="KW-0133">Cell shape</keyword>
<name>A0A1G2F2B6_9BACT</name>
<evidence type="ECO:0000256" key="17">
    <source>
        <dbReference type="ARBA" id="ARBA00041185"/>
    </source>
</evidence>
<dbReference type="PANTHER" id="PTHR30474">
    <property type="entry name" value="CELL CYCLE PROTEIN"/>
    <property type="match status" value="1"/>
</dbReference>
<evidence type="ECO:0000256" key="19">
    <source>
        <dbReference type="ARBA" id="ARBA00044770"/>
    </source>
</evidence>
<keyword evidence="3" id="KW-1003">Cell membrane</keyword>
<dbReference type="GO" id="GO:0071555">
    <property type="term" value="P:cell wall organization"/>
    <property type="evidence" value="ECO:0007669"/>
    <property type="project" value="UniProtKB-KW"/>
</dbReference>
<keyword evidence="12" id="KW-0131">Cell cycle</keyword>
<evidence type="ECO:0000256" key="11">
    <source>
        <dbReference type="ARBA" id="ARBA00023136"/>
    </source>
</evidence>
<evidence type="ECO:0000256" key="14">
    <source>
        <dbReference type="ARBA" id="ARBA00032370"/>
    </source>
</evidence>
<evidence type="ECO:0000256" key="21">
    <source>
        <dbReference type="SAM" id="Phobius"/>
    </source>
</evidence>
<comment type="pathway">
    <text evidence="2">Cell wall biogenesis; peptidoglycan biosynthesis.</text>
</comment>
<dbReference type="PANTHER" id="PTHR30474:SF2">
    <property type="entry name" value="PEPTIDOGLYCAN GLYCOSYLTRANSFERASE FTSW-RELATED"/>
    <property type="match status" value="1"/>
</dbReference>
<dbReference type="GO" id="GO:0005886">
    <property type="term" value="C:plasma membrane"/>
    <property type="evidence" value="ECO:0007669"/>
    <property type="project" value="UniProtKB-SubCell"/>
</dbReference>
<dbReference type="EMBL" id="MHMS01000014">
    <property type="protein sequence ID" value="OGZ32133.1"/>
    <property type="molecule type" value="Genomic_DNA"/>
</dbReference>
<evidence type="ECO:0000256" key="1">
    <source>
        <dbReference type="ARBA" id="ARBA00004651"/>
    </source>
</evidence>
<feature type="transmembrane region" description="Helical" evidence="21">
    <location>
        <begin position="109"/>
        <end position="127"/>
    </location>
</feature>
<dbReference type="InterPro" id="IPR013437">
    <property type="entry name" value="FtsW"/>
</dbReference>
<evidence type="ECO:0000256" key="15">
    <source>
        <dbReference type="ARBA" id="ARBA00033270"/>
    </source>
</evidence>
<keyword evidence="9" id="KW-0573">Peptidoglycan synthesis</keyword>
<evidence type="ECO:0000256" key="16">
    <source>
        <dbReference type="ARBA" id="ARBA00038053"/>
    </source>
</evidence>
<gene>
    <name evidence="22" type="ORF">A3H02_03135</name>
</gene>
<feature type="transmembrane region" description="Helical" evidence="21">
    <location>
        <begin position="336"/>
        <end position="357"/>
    </location>
</feature>
<evidence type="ECO:0000256" key="9">
    <source>
        <dbReference type="ARBA" id="ARBA00022984"/>
    </source>
</evidence>
<evidence type="ECO:0000256" key="3">
    <source>
        <dbReference type="ARBA" id="ARBA00022475"/>
    </source>
</evidence>
<evidence type="ECO:0000256" key="5">
    <source>
        <dbReference type="ARBA" id="ARBA00022676"/>
    </source>
</evidence>
<dbReference type="Pfam" id="PF01098">
    <property type="entry name" value="FTSW_RODA_SPOVE"/>
    <property type="match status" value="1"/>
</dbReference>
<dbReference type="GO" id="GO:0032153">
    <property type="term" value="C:cell division site"/>
    <property type="evidence" value="ECO:0007669"/>
    <property type="project" value="TreeGrafter"/>
</dbReference>
<dbReference type="GO" id="GO:0015648">
    <property type="term" value="F:lipid-linked peptidoglycan transporter activity"/>
    <property type="evidence" value="ECO:0007669"/>
    <property type="project" value="TreeGrafter"/>
</dbReference>
<dbReference type="NCBIfam" id="TIGR02614">
    <property type="entry name" value="ftsW"/>
    <property type="match status" value="1"/>
</dbReference>
<dbReference type="GO" id="GO:0008360">
    <property type="term" value="P:regulation of cell shape"/>
    <property type="evidence" value="ECO:0007669"/>
    <property type="project" value="UniProtKB-KW"/>
</dbReference>
<evidence type="ECO:0000256" key="8">
    <source>
        <dbReference type="ARBA" id="ARBA00022960"/>
    </source>
</evidence>
<evidence type="ECO:0000256" key="7">
    <source>
        <dbReference type="ARBA" id="ARBA00022692"/>
    </source>
</evidence>
<feature type="transmembrane region" description="Helical" evidence="21">
    <location>
        <begin position="187"/>
        <end position="207"/>
    </location>
</feature>
<feature type="transmembrane region" description="Helical" evidence="21">
    <location>
        <begin position="41"/>
        <end position="64"/>
    </location>
</feature>
<comment type="subcellular location">
    <subcellularLocation>
        <location evidence="1">Cell membrane</location>
        <topology evidence="1">Multi-pass membrane protein</topology>
    </subcellularLocation>
</comment>
<evidence type="ECO:0000256" key="6">
    <source>
        <dbReference type="ARBA" id="ARBA00022679"/>
    </source>
</evidence>
<dbReference type="EC" id="2.4.99.28" evidence="19"/>
<feature type="transmembrane region" description="Helical" evidence="21">
    <location>
        <begin position="71"/>
        <end position="89"/>
    </location>
</feature>
<dbReference type="GO" id="GO:0009252">
    <property type="term" value="P:peptidoglycan biosynthetic process"/>
    <property type="evidence" value="ECO:0007669"/>
    <property type="project" value="UniProtKB-KW"/>
</dbReference>